<dbReference type="AlphaFoldDB" id="A0A852ZWN1"/>
<feature type="compositionally biased region" description="Low complexity" evidence="1">
    <location>
        <begin position="202"/>
        <end position="278"/>
    </location>
</feature>
<dbReference type="Proteomes" id="UP000567795">
    <property type="component" value="Unassembled WGS sequence"/>
</dbReference>
<dbReference type="EMBL" id="JACBZD010000001">
    <property type="protein sequence ID" value="NYI06803.1"/>
    <property type="molecule type" value="Genomic_DNA"/>
</dbReference>
<evidence type="ECO:0000313" key="4">
    <source>
        <dbReference type="Proteomes" id="UP000567795"/>
    </source>
</evidence>
<reference evidence="3 4" key="1">
    <citation type="submission" date="2020-07" db="EMBL/GenBank/DDBJ databases">
        <title>Sequencing the genomes of 1000 actinobacteria strains.</title>
        <authorList>
            <person name="Klenk H.-P."/>
        </authorList>
    </citation>
    <scope>NUCLEOTIDE SEQUENCE [LARGE SCALE GENOMIC DNA]</scope>
    <source>
        <strain evidence="3 4">DSM 42178</strain>
    </source>
</reference>
<feature type="region of interest" description="Disordered" evidence="1">
    <location>
        <begin position="146"/>
        <end position="278"/>
    </location>
</feature>
<dbReference type="RefSeq" id="WP_179815330.1">
    <property type="nucleotide sequence ID" value="NZ_JACBZD010000001.1"/>
</dbReference>
<protein>
    <submittedName>
        <fullName evidence="3">Uncharacterized protein</fullName>
    </submittedName>
</protein>
<feature type="transmembrane region" description="Helical" evidence="2">
    <location>
        <begin position="50"/>
        <end position="68"/>
    </location>
</feature>
<feature type="compositionally biased region" description="Gly residues" evidence="1">
    <location>
        <begin position="191"/>
        <end position="201"/>
    </location>
</feature>
<keyword evidence="2" id="KW-0472">Membrane</keyword>
<proteinExistence type="predicted"/>
<organism evidence="3 4">
    <name type="scientific">Allostreptomyces psammosilenae</name>
    <dbReference type="NCBI Taxonomy" id="1892865"/>
    <lineage>
        <taxon>Bacteria</taxon>
        <taxon>Bacillati</taxon>
        <taxon>Actinomycetota</taxon>
        <taxon>Actinomycetes</taxon>
        <taxon>Kitasatosporales</taxon>
        <taxon>Streptomycetaceae</taxon>
        <taxon>Allostreptomyces</taxon>
    </lineage>
</organism>
<name>A0A852ZWN1_9ACTN</name>
<keyword evidence="2" id="KW-0812">Transmembrane</keyword>
<evidence type="ECO:0000313" key="3">
    <source>
        <dbReference type="EMBL" id="NYI06803.1"/>
    </source>
</evidence>
<gene>
    <name evidence="3" type="ORF">FHU37_003746</name>
</gene>
<feature type="compositionally biased region" description="Low complexity" evidence="1">
    <location>
        <begin position="148"/>
        <end position="186"/>
    </location>
</feature>
<sequence length="345" mass="35687">MNLRTITRGDTIVAGGALLLLIASFLPYYSDETQYGSYSYNGWDQALWPLTQAVYWLGVIAAVLYLVPRFRPMDRAIAGLTLPQWGTALGVAAAWSALWGLFSEGEHGFGAFLTLLFALVLAFGVVAGGQVPALKAPLLPNRPPAAVQPGAMGHPGAMGQPGQPGMYPQQGGAYAYPYGQQGQPGQPGQPGPGQQGPGQQGPMGAQPAGYGYPQPGPAQQQPGAGYGYPQPSTGAQQQAPQAQQPQQGGQPQQAQQPQPQPQPSQEQGGAGAPAAGGAEPFAPFWFAVPEVRQLVPVDNPAGGVVGELHPGVWYLAVDARGAALVAQTQEGAQGLLQNTSGIQRG</sequence>
<comment type="caution">
    <text evidence="3">The sequence shown here is derived from an EMBL/GenBank/DDBJ whole genome shotgun (WGS) entry which is preliminary data.</text>
</comment>
<feature type="transmembrane region" description="Helical" evidence="2">
    <location>
        <begin position="12"/>
        <end position="30"/>
    </location>
</feature>
<evidence type="ECO:0000256" key="2">
    <source>
        <dbReference type="SAM" id="Phobius"/>
    </source>
</evidence>
<keyword evidence="2" id="KW-1133">Transmembrane helix</keyword>
<feature type="transmembrane region" description="Helical" evidence="2">
    <location>
        <begin position="80"/>
        <end position="102"/>
    </location>
</feature>
<evidence type="ECO:0000256" key="1">
    <source>
        <dbReference type="SAM" id="MobiDB-lite"/>
    </source>
</evidence>
<feature type="transmembrane region" description="Helical" evidence="2">
    <location>
        <begin position="108"/>
        <end position="129"/>
    </location>
</feature>
<accession>A0A852ZWN1</accession>
<keyword evidence="4" id="KW-1185">Reference proteome</keyword>